<keyword evidence="5" id="KW-0539">Nucleus</keyword>
<sequence length="295" mass="32920">MEDQAEMYKSKAGVAAAAALTKLTPELLLLCLRLLAKNGAARKTPCAVVQPRPHDLPPQQAGSPDSACSPLKRHSGSPPPSSLEQNQQVPRYSGRKRKRGESEELTDDQKREKRKLMNRIAAQNARDRRKNYVEDLERRVAELEAKNERLQQENLALRQKTDVMKQELEIQLVQQQSHHTTSTSTSANSSNGSSLKLSERTSSVSGSAVPFTSLQQKRILGDLFARVLVTVNLILCFTCCKITPGMTSSHQVDQHWPLMSTLVPSHMTWANQGGPIRGQLWWGTHQSNWNPIAIF</sequence>
<protein>
    <recommendedName>
        <fullName evidence="6">X-box-binding protein 1</fullName>
    </recommendedName>
</protein>
<evidence type="ECO:0000256" key="6">
    <source>
        <dbReference type="ARBA" id="ARBA00040165"/>
    </source>
</evidence>
<evidence type="ECO:0000256" key="7">
    <source>
        <dbReference type="SAM" id="MobiDB-lite"/>
    </source>
</evidence>
<feature type="region of interest" description="Disordered" evidence="7">
    <location>
        <begin position="44"/>
        <end position="127"/>
    </location>
</feature>
<dbReference type="AlphaFoldDB" id="A0AA35TQK9"/>
<dbReference type="EMBL" id="CASHTH010004028">
    <property type="protein sequence ID" value="CAI8052633.1"/>
    <property type="molecule type" value="Genomic_DNA"/>
</dbReference>
<dbReference type="PANTHER" id="PTHR46542">
    <property type="entry name" value="X-BOX BINDING PROTEIN 1"/>
    <property type="match status" value="1"/>
</dbReference>
<accession>A0AA35TQK9</accession>
<comment type="caution">
    <text evidence="9">The sequence shown here is derived from an EMBL/GenBank/DDBJ whole genome shotgun (WGS) entry which is preliminary data.</text>
</comment>
<keyword evidence="3" id="KW-0238">DNA-binding</keyword>
<organism evidence="9 10">
    <name type="scientific">Geodia barretti</name>
    <name type="common">Barrett's horny sponge</name>
    <dbReference type="NCBI Taxonomy" id="519541"/>
    <lineage>
        <taxon>Eukaryota</taxon>
        <taxon>Metazoa</taxon>
        <taxon>Porifera</taxon>
        <taxon>Demospongiae</taxon>
        <taxon>Heteroscleromorpha</taxon>
        <taxon>Tetractinellida</taxon>
        <taxon>Astrophorina</taxon>
        <taxon>Geodiidae</taxon>
        <taxon>Geodia</taxon>
    </lineage>
</organism>
<dbReference type="GO" id="GO:0000977">
    <property type="term" value="F:RNA polymerase II transcription regulatory region sequence-specific DNA binding"/>
    <property type="evidence" value="ECO:0007669"/>
    <property type="project" value="TreeGrafter"/>
</dbReference>
<feature type="region of interest" description="Disordered" evidence="7">
    <location>
        <begin position="172"/>
        <end position="201"/>
    </location>
</feature>
<dbReference type="SUPFAM" id="SSF57959">
    <property type="entry name" value="Leucine zipper domain"/>
    <property type="match status" value="1"/>
</dbReference>
<dbReference type="InterPro" id="IPR052470">
    <property type="entry name" value="ER_Stress-Reg_TF"/>
</dbReference>
<evidence type="ECO:0000256" key="4">
    <source>
        <dbReference type="ARBA" id="ARBA00023163"/>
    </source>
</evidence>
<feature type="domain" description="BZIP" evidence="8">
    <location>
        <begin position="108"/>
        <end position="171"/>
    </location>
</feature>
<keyword evidence="1" id="KW-0832">Ubl conjugation</keyword>
<evidence type="ECO:0000256" key="2">
    <source>
        <dbReference type="ARBA" id="ARBA00023015"/>
    </source>
</evidence>
<dbReference type="Gene3D" id="1.20.5.170">
    <property type="match status" value="1"/>
</dbReference>
<feature type="compositionally biased region" description="Low complexity" evidence="7">
    <location>
        <begin position="177"/>
        <end position="194"/>
    </location>
</feature>
<evidence type="ECO:0000313" key="10">
    <source>
        <dbReference type="Proteomes" id="UP001174909"/>
    </source>
</evidence>
<keyword evidence="2" id="KW-0805">Transcription regulation</keyword>
<proteinExistence type="predicted"/>
<dbReference type="Proteomes" id="UP001174909">
    <property type="component" value="Unassembled WGS sequence"/>
</dbReference>
<name>A0AA35TQK9_GEOBA</name>
<dbReference type="CDD" id="cd14691">
    <property type="entry name" value="bZIP_XBP1"/>
    <property type="match status" value="1"/>
</dbReference>
<evidence type="ECO:0000259" key="8">
    <source>
        <dbReference type="PROSITE" id="PS50217"/>
    </source>
</evidence>
<dbReference type="GO" id="GO:0000981">
    <property type="term" value="F:DNA-binding transcription factor activity, RNA polymerase II-specific"/>
    <property type="evidence" value="ECO:0007669"/>
    <property type="project" value="TreeGrafter"/>
</dbReference>
<evidence type="ECO:0000313" key="9">
    <source>
        <dbReference type="EMBL" id="CAI8052633.1"/>
    </source>
</evidence>
<dbReference type="InterPro" id="IPR004827">
    <property type="entry name" value="bZIP"/>
</dbReference>
<dbReference type="GO" id="GO:0005634">
    <property type="term" value="C:nucleus"/>
    <property type="evidence" value="ECO:0007669"/>
    <property type="project" value="TreeGrafter"/>
</dbReference>
<dbReference type="SMART" id="SM00338">
    <property type="entry name" value="BRLZ"/>
    <property type="match status" value="1"/>
</dbReference>
<evidence type="ECO:0000256" key="5">
    <source>
        <dbReference type="ARBA" id="ARBA00023242"/>
    </source>
</evidence>
<reference evidence="9" key="1">
    <citation type="submission" date="2023-03" db="EMBL/GenBank/DDBJ databases">
        <authorList>
            <person name="Steffen K."/>
            <person name="Cardenas P."/>
        </authorList>
    </citation>
    <scope>NUCLEOTIDE SEQUENCE</scope>
</reference>
<dbReference type="PANTHER" id="PTHR46542:SF1">
    <property type="entry name" value="X-BOX BINDING PROTEIN 1"/>
    <property type="match status" value="1"/>
</dbReference>
<dbReference type="InterPro" id="IPR046347">
    <property type="entry name" value="bZIP_sf"/>
</dbReference>
<dbReference type="PROSITE" id="PS50217">
    <property type="entry name" value="BZIP"/>
    <property type="match status" value="1"/>
</dbReference>
<evidence type="ECO:0000256" key="1">
    <source>
        <dbReference type="ARBA" id="ARBA00022843"/>
    </source>
</evidence>
<keyword evidence="10" id="KW-1185">Reference proteome</keyword>
<dbReference type="Pfam" id="PF00170">
    <property type="entry name" value="bZIP_1"/>
    <property type="match status" value="1"/>
</dbReference>
<gene>
    <name evidence="9" type="ORF">GBAR_LOCUS28784</name>
</gene>
<keyword evidence="4" id="KW-0804">Transcription</keyword>
<evidence type="ECO:0000256" key="3">
    <source>
        <dbReference type="ARBA" id="ARBA00023125"/>
    </source>
</evidence>